<dbReference type="InterPro" id="IPR055122">
    <property type="entry name" value="Med14_N"/>
</dbReference>
<dbReference type="GO" id="GO:0016592">
    <property type="term" value="C:mediator complex"/>
    <property type="evidence" value="ECO:0007669"/>
    <property type="project" value="UniProtKB-UniRule"/>
</dbReference>
<accession>A0A0C2N6G2</accession>
<evidence type="ECO:0000256" key="5">
    <source>
        <dbReference type="ARBA" id="ARBA00023163"/>
    </source>
</evidence>
<comment type="subcellular location">
    <subcellularLocation>
        <location evidence="1 7">Nucleus</location>
    </subcellularLocation>
</comment>
<keyword evidence="5 7" id="KW-0804">Transcription</keyword>
<gene>
    <name evidence="9" type="ORF">RF11_07620</name>
</gene>
<evidence type="ECO:0000313" key="10">
    <source>
        <dbReference type="Proteomes" id="UP000031668"/>
    </source>
</evidence>
<dbReference type="EMBL" id="JWZT01000010">
    <property type="protein sequence ID" value="KII75201.1"/>
    <property type="molecule type" value="Genomic_DNA"/>
</dbReference>
<dbReference type="Pfam" id="PF08638">
    <property type="entry name" value="Med14"/>
    <property type="match status" value="1"/>
</dbReference>
<evidence type="ECO:0000256" key="1">
    <source>
        <dbReference type="ARBA" id="ARBA00004123"/>
    </source>
</evidence>
<evidence type="ECO:0000256" key="3">
    <source>
        <dbReference type="ARBA" id="ARBA00023015"/>
    </source>
</evidence>
<reference evidence="9 10" key="1">
    <citation type="journal article" date="2014" name="Genome Biol. Evol.">
        <title>The genome of the myxosporean Thelohanellus kitauei shows adaptations to nutrient acquisition within its fish host.</title>
        <authorList>
            <person name="Yang Y."/>
            <person name="Xiong J."/>
            <person name="Zhou Z."/>
            <person name="Huo F."/>
            <person name="Miao W."/>
            <person name="Ran C."/>
            <person name="Liu Y."/>
            <person name="Zhang J."/>
            <person name="Feng J."/>
            <person name="Wang M."/>
            <person name="Wang M."/>
            <person name="Wang L."/>
            <person name="Yao B."/>
        </authorList>
    </citation>
    <scope>NUCLEOTIDE SEQUENCE [LARGE SCALE GENOMIC DNA]</scope>
    <source>
        <strain evidence="9">Wuqing</strain>
    </source>
</reference>
<dbReference type="PANTHER" id="PTHR12809:SF2">
    <property type="entry name" value="MEDIATOR OF RNA POLYMERASE II TRANSCRIPTION SUBUNIT 14"/>
    <property type="match status" value="1"/>
</dbReference>
<dbReference type="PANTHER" id="PTHR12809">
    <property type="entry name" value="MEDIATOR COMPLEX SUBUNIT"/>
    <property type="match status" value="1"/>
</dbReference>
<dbReference type="AlphaFoldDB" id="A0A0C2N6G2"/>
<dbReference type="InterPro" id="IPR013947">
    <property type="entry name" value="Mediator_Med14"/>
</dbReference>
<evidence type="ECO:0000256" key="4">
    <source>
        <dbReference type="ARBA" id="ARBA00023159"/>
    </source>
</evidence>
<comment type="function">
    <text evidence="7">Component of the Mediator complex, a coactivator involved in the regulated transcription of nearly all RNA polymerase II-dependent genes. Mediator functions as a bridge to convey information from gene-specific regulatory proteins to the basal RNA polymerase II transcription machinery. Mediator is recruited to promoters by direct interactions with regulatory proteins and serves as a scaffold for the assembly of a functional preinitiation complex with RNA polymerase II and the general transcription factors.</text>
</comment>
<evidence type="ECO:0000256" key="6">
    <source>
        <dbReference type="ARBA" id="ARBA00023242"/>
    </source>
</evidence>
<comment type="similarity">
    <text evidence="2 7">Belongs to the Mediator complex subunit 14 family.</text>
</comment>
<name>A0A0C2N6G2_THEKT</name>
<dbReference type="Proteomes" id="UP000031668">
    <property type="component" value="Unassembled WGS sequence"/>
</dbReference>
<keyword evidence="6 7" id="KW-0539">Nucleus</keyword>
<evidence type="ECO:0000256" key="2">
    <source>
        <dbReference type="ARBA" id="ARBA00007813"/>
    </source>
</evidence>
<feature type="domain" description="Mediator complex subunit MED14 N-terminal" evidence="8">
    <location>
        <begin position="7"/>
        <end position="170"/>
    </location>
</feature>
<evidence type="ECO:0000256" key="7">
    <source>
        <dbReference type="RuleBase" id="RU365082"/>
    </source>
</evidence>
<comment type="caution">
    <text evidence="9">The sequence shown here is derived from an EMBL/GenBank/DDBJ whole genome shotgun (WGS) entry which is preliminary data.</text>
</comment>
<evidence type="ECO:0000259" key="8">
    <source>
        <dbReference type="Pfam" id="PF08638"/>
    </source>
</evidence>
<dbReference type="OrthoDB" id="5957888at2759"/>
<keyword evidence="10" id="KW-1185">Reference proteome</keyword>
<proteinExistence type="inferred from homology"/>
<organism evidence="9 10">
    <name type="scientific">Thelohanellus kitauei</name>
    <name type="common">Myxosporean</name>
    <dbReference type="NCBI Taxonomy" id="669202"/>
    <lineage>
        <taxon>Eukaryota</taxon>
        <taxon>Metazoa</taxon>
        <taxon>Cnidaria</taxon>
        <taxon>Myxozoa</taxon>
        <taxon>Myxosporea</taxon>
        <taxon>Bivalvulida</taxon>
        <taxon>Platysporina</taxon>
        <taxon>Myxobolidae</taxon>
        <taxon>Thelohanellus</taxon>
    </lineage>
</organism>
<protein>
    <recommendedName>
        <fullName evidence="7">Mediator of RNA polymerase II transcription subunit 14</fullName>
    </recommendedName>
    <alternativeName>
        <fullName evidence="7">Mediator complex subunit 14</fullName>
    </alternativeName>
</protein>
<dbReference type="OMA" id="HRINRTE"/>
<dbReference type="GO" id="GO:0006357">
    <property type="term" value="P:regulation of transcription by RNA polymerase II"/>
    <property type="evidence" value="ECO:0007669"/>
    <property type="project" value="InterPro"/>
</dbReference>
<sequence length="1154" mass="134572">MLYRKESLRNILKYVASDTYRSIVILSETLPNMVDLDRKVEIVNYVKESRSLFFRVLAIVKWSETSDMYIDTEEMLAKIRKLLESITDVANHLFQVSKIQLPTCSIPMACVLPAADVLSSGTYNRLPSCFFDFPVDREKINFTNVRSRISSQLLRILATHDFSKYQFIRYKVDHLVLGTPHLDVRLTTLNGFKGPWKIFDIKLKIIDSLEEGKCLATKFQLHYLVSFIEHRINRTETESPLDHLYNILARFCDKIVFEIFHIQLWKFQKLSKFQLEVHKEKLILKYWKSERRDDPLLLVVKLTPDGVVLEHDPPLDYKFCAREIQKFNAFTIIKDIIIARIFACLSNVYKSIIQLDENFASCLTFDGNSIIYRPSSMLPEFYDIIFTINEATGHLKMKGCFVQQFQDSNGPMLDLDSSFDEWISFLKLYRRFAAVNAIRVFTDGHQMQAMKVNRTDRDFGSQDVQSMRSLCDRFGDIYLAYISVNPFVSLSVMAAEISENGLVDYHQFIINPVGQKILRDCVADIQIKNIIANSELFEVHDVKDLPVFKTLTFKDDLSYVVGKMVEKVQLITLLSNLRNIGYVKSLKFLVTQPTFRELSLLEFFMGYVEPGLVKHFITFFMVDVVLRYDAFRRLWYVRLTFSDKLMMSFKRLKTVGSELIYISEFQMFPFDKIIAGWKNFLYLFENIVKIVTNTNIYNILNKIELSYHSLKIFYSNKYWVDIKIKNNQPRFMFYSNSGLIHLDSSIAQSFINRHSNVRNVPKTLFMMVRMTKSLLLLNSLKQSVCLAQDNVVSKTLSYLLCNQISLTTFTITYRNCYSINMTLIDGDHVQVFDNSYSSLWKDKFSNKASLIPITFLGGFLAHESATIGTICKKYPPATYTIHRGVINNIFENTYSRVPSRNLPGYQTCKLLLFFESSYFLRTIAVIFKLSQFSCIEQSCISIQIDSFVVIIGYDVKPDIPLFVFVNIHEKDGTESMVTTVLKQYLYQKILSIEFLPVNILQFFSLFKLPRDFLDDFCQVLRMELNPRPDIKWNIEWRHLPNVKQPFRILPISSYLMFQSGIYLVMIDFVSKADPSIYLTGIFIWSQGEKKIEDVHLFECSKLVSRSEDVKTILIHTRDNLKELIFKRGVENIKIHQVVQICLKCIIQNEFLLNL</sequence>
<dbReference type="GO" id="GO:0070847">
    <property type="term" value="C:core mediator complex"/>
    <property type="evidence" value="ECO:0007669"/>
    <property type="project" value="TreeGrafter"/>
</dbReference>
<evidence type="ECO:0000313" key="9">
    <source>
        <dbReference type="EMBL" id="KII75201.1"/>
    </source>
</evidence>
<keyword evidence="3 7" id="KW-0805">Transcription regulation</keyword>
<keyword evidence="4 7" id="KW-0010">Activator</keyword>
<dbReference type="GO" id="GO:0003712">
    <property type="term" value="F:transcription coregulator activity"/>
    <property type="evidence" value="ECO:0007669"/>
    <property type="project" value="UniProtKB-UniRule"/>
</dbReference>
<comment type="subunit">
    <text evidence="7">Component of the Mediator complex.</text>
</comment>